<gene>
    <name evidence="1" type="ORF">V4836_01315</name>
</gene>
<reference evidence="1 2" key="1">
    <citation type="submission" date="2023-10" db="EMBL/GenBank/DDBJ databases">
        <title>Wastewater isolates of ESBL- and carbapenemase-producing Gram-negative bacteria from New Zealand.</title>
        <authorList>
            <person name="Straub C."/>
            <person name="Weaver L."/>
            <person name="Cornelius A."/>
            <person name="Mcgill E."/>
            <person name="Dyet K."/>
            <person name="White L."/>
            <person name="Pattis I."/>
        </authorList>
    </citation>
    <scope>NUCLEOTIDE SEQUENCE [LARGE SCALE GENOMIC DNA]</scope>
    <source>
        <strain evidence="1 2">ESBL09</strain>
    </source>
</reference>
<sequence>MNDSFIFDCAIKLCSADHVSGYVSANPVIDTREKITEKRLAFIYQLLSDVKNKVLQQCENKNEDEIEYCFEKAVELTSSDISCGVIAVEPILYDRDQKICETIEFYFSMVIKAVASLSISLVSKKWSVALQNTQEIIKSPVEYKTVVIPVYQKMKKSKIKKGKR</sequence>
<dbReference type="EMBL" id="JAZKKV010000001">
    <property type="protein sequence ID" value="MEE9652816.1"/>
    <property type="molecule type" value="Genomic_DNA"/>
</dbReference>
<dbReference type="RefSeq" id="WP_315407200.1">
    <property type="nucleotide sequence ID" value="NZ_JAVLTS010000028.1"/>
</dbReference>
<evidence type="ECO:0000313" key="2">
    <source>
        <dbReference type="Proteomes" id="UP001331691"/>
    </source>
</evidence>
<dbReference type="AlphaFoldDB" id="A0AB35WZW5"/>
<protein>
    <submittedName>
        <fullName evidence="1">Uncharacterized protein</fullName>
    </submittedName>
</protein>
<accession>A0AB35WZW5</accession>
<evidence type="ECO:0000313" key="1">
    <source>
        <dbReference type="EMBL" id="MEE9652816.1"/>
    </source>
</evidence>
<comment type="caution">
    <text evidence="1">The sequence shown here is derived from an EMBL/GenBank/DDBJ whole genome shotgun (WGS) entry which is preliminary data.</text>
</comment>
<proteinExistence type="predicted"/>
<keyword evidence="2" id="KW-1185">Reference proteome</keyword>
<name>A0AB35WZW5_9ENTR</name>
<organism evidence="1 2">
    <name type="scientific">Kluyvera ascorbata</name>
    <dbReference type="NCBI Taxonomy" id="51288"/>
    <lineage>
        <taxon>Bacteria</taxon>
        <taxon>Pseudomonadati</taxon>
        <taxon>Pseudomonadota</taxon>
        <taxon>Gammaproteobacteria</taxon>
        <taxon>Enterobacterales</taxon>
        <taxon>Enterobacteriaceae</taxon>
        <taxon>Kluyvera</taxon>
    </lineage>
</organism>
<dbReference type="Proteomes" id="UP001331691">
    <property type="component" value="Unassembled WGS sequence"/>
</dbReference>